<evidence type="ECO:0000313" key="3">
    <source>
        <dbReference type="Proteomes" id="UP000054632"/>
    </source>
</evidence>
<accession>A0A0V1E798</accession>
<evidence type="ECO:0000313" key="2">
    <source>
        <dbReference type="EMBL" id="KRY88518.1"/>
    </source>
</evidence>
<reference evidence="3 4" key="1">
    <citation type="submission" date="2015-01" db="EMBL/GenBank/DDBJ databases">
        <title>Evolution of Trichinella species and genotypes.</title>
        <authorList>
            <person name="Korhonen P.K."/>
            <person name="Edoardo P."/>
            <person name="Giuseppe L.R."/>
            <person name="Gasser R.B."/>
        </authorList>
    </citation>
    <scope>NUCLEOTIDE SEQUENCE [LARGE SCALE GENOMIC DNA]</scope>
    <source>
        <strain evidence="1">ISS13</strain>
        <strain evidence="2">ISS470</strain>
    </source>
</reference>
<evidence type="ECO:0000313" key="4">
    <source>
        <dbReference type="Proteomes" id="UP000054995"/>
    </source>
</evidence>
<dbReference type="EMBL" id="JYDT01000041">
    <property type="protein sequence ID" value="KRY88518.1"/>
    <property type="molecule type" value="Genomic_DNA"/>
</dbReference>
<dbReference type="Proteomes" id="UP000054995">
    <property type="component" value="Unassembled WGS sequence"/>
</dbReference>
<proteinExistence type="predicted"/>
<gene>
    <name evidence="1" type="ORF">T4A_9149</name>
    <name evidence="2" type="ORF">T4D_8636</name>
</gene>
<organism evidence="1 3">
    <name type="scientific">Trichinella pseudospiralis</name>
    <name type="common">Parasitic roundworm</name>
    <dbReference type="NCBI Taxonomy" id="6337"/>
    <lineage>
        <taxon>Eukaryota</taxon>
        <taxon>Metazoa</taxon>
        <taxon>Ecdysozoa</taxon>
        <taxon>Nematoda</taxon>
        <taxon>Enoplea</taxon>
        <taxon>Dorylaimia</taxon>
        <taxon>Trichinellida</taxon>
        <taxon>Trichinellidae</taxon>
        <taxon>Trichinella</taxon>
    </lineage>
</organism>
<protein>
    <submittedName>
        <fullName evidence="1">Uncharacterized protein</fullName>
    </submittedName>
</protein>
<sequence>MAMCRICNRATRPQRRTYQAEDAITSVEGFGSCVNLSKIEKSNRTGSGRRLLVSINAKKAQRLE</sequence>
<evidence type="ECO:0000313" key="1">
    <source>
        <dbReference type="EMBL" id="KRY69425.1"/>
    </source>
</evidence>
<dbReference type="AlphaFoldDB" id="A0A0V1E798"/>
<name>A0A0V1E798_TRIPS</name>
<dbReference type="EMBL" id="JYDR01000091">
    <property type="protein sequence ID" value="KRY69425.1"/>
    <property type="molecule type" value="Genomic_DNA"/>
</dbReference>
<dbReference type="Proteomes" id="UP000054632">
    <property type="component" value="Unassembled WGS sequence"/>
</dbReference>
<keyword evidence="4" id="KW-1185">Reference proteome</keyword>
<comment type="caution">
    <text evidence="1">The sequence shown here is derived from an EMBL/GenBank/DDBJ whole genome shotgun (WGS) entry which is preliminary data.</text>
</comment>